<evidence type="ECO:0000313" key="4">
    <source>
        <dbReference type="Proteomes" id="UP000825935"/>
    </source>
</evidence>
<dbReference type="InterPro" id="IPR018253">
    <property type="entry name" value="DnaJ_domain_CS"/>
</dbReference>
<dbReference type="PANTHER" id="PTHR45098:SF1">
    <property type="entry name" value="DNAJ DOMAIN CONTAINING PROTEIN, EXPRESSED"/>
    <property type="match status" value="1"/>
</dbReference>
<dbReference type="InterPro" id="IPR001623">
    <property type="entry name" value="DnaJ_domain"/>
</dbReference>
<dbReference type="InterPro" id="IPR012677">
    <property type="entry name" value="Nucleotide-bd_a/b_plait_sf"/>
</dbReference>
<dbReference type="Gene3D" id="3.30.70.330">
    <property type="match status" value="1"/>
</dbReference>
<sequence length="285" mass="32309">MEEQEDLYAVLGLKPGLEGGSESSFEEIRKAYRTKALVCHPDKRPNDLHAAAEFQRLQKAYDVLSDEKARKAYDEVLNVQKARLEKERKLDSKRRKMMEDLERRENLARAYSREKEEEERTIRRFQDEVARIRATKSQRAVPAQTENVEKLAGEDEKGKILKVSWKPLKSGGADYTAAMLKDHFSQYGKVEDIVIRHKKGALVVMSSREQVVHASRQPHGSLHVEPVVPIPGFRCVNTFAAASKGSQDNAPSDVGILVGNAFHVREDSVLEKMRKKAEQLKSQGT</sequence>
<keyword evidence="1" id="KW-0175">Coiled coil</keyword>
<dbReference type="OrthoDB" id="10250354at2759"/>
<name>A0A8T2VA85_CERRI</name>
<gene>
    <name evidence="3" type="ORF">KP509_02G005400</name>
</gene>
<dbReference type="PROSITE" id="PS00636">
    <property type="entry name" value="DNAJ_1"/>
    <property type="match status" value="1"/>
</dbReference>
<protein>
    <recommendedName>
        <fullName evidence="2">J domain-containing protein</fullName>
    </recommendedName>
</protein>
<feature type="coiled-coil region" evidence="1">
    <location>
        <begin position="98"/>
        <end position="135"/>
    </location>
</feature>
<dbReference type="Gene3D" id="1.10.287.110">
    <property type="entry name" value="DnaJ domain"/>
    <property type="match status" value="1"/>
</dbReference>
<dbReference type="AlphaFoldDB" id="A0A8T2VA85"/>
<accession>A0A8T2VA85</accession>
<keyword evidence="4" id="KW-1185">Reference proteome</keyword>
<evidence type="ECO:0000259" key="2">
    <source>
        <dbReference type="PROSITE" id="PS50076"/>
    </source>
</evidence>
<dbReference type="PRINTS" id="PR00625">
    <property type="entry name" value="JDOMAIN"/>
</dbReference>
<dbReference type="Pfam" id="PF00226">
    <property type="entry name" value="DnaJ"/>
    <property type="match status" value="1"/>
</dbReference>
<evidence type="ECO:0000256" key="1">
    <source>
        <dbReference type="SAM" id="Coils"/>
    </source>
</evidence>
<comment type="caution">
    <text evidence="3">The sequence shown here is derived from an EMBL/GenBank/DDBJ whole genome shotgun (WGS) entry which is preliminary data.</text>
</comment>
<dbReference type="EMBL" id="CM035407">
    <property type="protein sequence ID" value="KAH7442875.1"/>
    <property type="molecule type" value="Genomic_DNA"/>
</dbReference>
<dbReference type="InterPro" id="IPR035979">
    <property type="entry name" value="RBD_domain_sf"/>
</dbReference>
<feature type="domain" description="J" evidence="2">
    <location>
        <begin position="6"/>
        <end position="77"/>
    </location>
</feature>
<dbReference type="CDD" id="cd06257">
    <property type="entry name" value="DnaJ"/>
    <property type="match status" value="1"/>
</dbReference>
<dbReference type="SMART" id="SM00271">
    <property type="entry name" value="DnaJ"/>
    <property type="match status" value="1"/>
</dbReference>
<dbReference type="Proteomes" id="UP000825935">
    <property type="component" value="Chromosome 2"/>
</dbReference>
<proteinExistence type="predicted"/>
<dbReference type="PANTHER" id="PTHR45098">
    <property type="entry name" value="DNAJ DOMAIN CONTAINING PROTEIN, EXPRESSED"/>
    <property type="match status" value="1"/>
</dbReference>
<reference evidence="3" key="1">
    <citation type="submission" date="2021-08" db="EMBL/GenBank/DDBJ databases">
        <title>WGS assembly of Ceratopteris richardii.</title>
        <authorList>
            <person name="Marchant D.B."/>
            <person name="Chen G."/>
            <person name="Jenkins J."/>
            <person name="Shu S."/>
            <person name="Leebens-Mack J."/>
            <person name="Grimwood J."/>
            <person name="Schmutz J."/>
            <person name="Soltis P."/>
            <person name="Soltis D."/>
            <person name="Chen Z.-H."/>
        </authorList>
    </citation>
    <scope>NUCLEOTIDE SEQUENCE</scope>
    <source>
        <strain evidence="3">Whitten #5841</strain>
        <tissue evidence="3">Leaf</tissue>
    </source>
</reference>
<dbReference type="GO" id="GO:0003676">
    <property type="term" value="F:nucleic acid binding"/>
    <property type="evidence" value="ECO:0007669"/>
    <property type="project" value="InterPro"/>
</dbReference>
<dbReference type="PROSITE" id="PS50076">
    <property type="entry name" value="DNAJ_2"/>
    <property type="match status" value="1"/>
</dbReference>
<dbReference type="SUPFAM" id="SSF46565">
    <property type="entry name" value="Chaperone J-domain"/>
    <property type="match status" value="1"/>
</dbReference>
<dbReference type="InterPro" id="IPR036869">
    <property type="entry name" value="J_dom_sf"/>
</dbReference>
<dbReference type="OMA" id="NPLHFQW"/>
<evidence type="ECO:0000313" key="3">
    <source>
        <dbReference type="EMBL" id="KAH7442876.1"/>
    </source>
</evidence>
<dbReference type="EMBL" id="CM035407">
    <property type="protein sequence ID" value="KAH7442876.1"/>
    <property type="molecule type" value="Genomic_DNA"/>
</dbReference>
<organism evidence="3 4">
    <name type="scientific">Ceratopteris richardii</name>
    <name type="common">Triangle waterfern</name>
    <dbReference type="NCBI Taxonomy" id="49495"/>
    <lineage>
        <taxon>Eukaryota</taxon>
        <taxon>Viridiplantae</taxon>
        <taxon>Streptophyta</taxon>
        <taxon>Embryophyta</taxon>
        <taxon>Tracheophyta</taxon>
        <taxon>Polypodiopsida</taxon>
        <taxon>Polypodiidae</taxon>
        <taxon>Polypodiales</taxon>
        <taxon>Pteridineae</taxon>
        <taxon>Pteridaceae</taxon>
        <taxon>Parkerioideae</taxon>
        <taxon>Ceratopteris</taxon>
    </lineage>
</organism>
<dbReference type="SUPFAM" id="SSF54928">
    <property type="entry name" value="RNA-binding domain, RBD"/>
    <property type="match status" value="1"/>
</dbReference>